<evidence type="ECO:0000256" key="1">
    <source>
        <dbReference type="SAM" id="Coils"/>
    </source>
</evidence>
<feature type="region of interest" description="Disordered" evidence="2">
    <location>
        <begin position="208"/>
        <end position="227"/>
    </location>
</feature>
<feature type="compositionally biased region" description="Basic residues" evidence="2">
    <location>
        <begin position="616"/>
        <end position="627"/>
    </location>
</feature>
<reference evidence="4" key="1">
    <citation type="submission" date="2023-03" db="EMBL/GenBank/DDBJ databases">
        <title>Lomoglobus Profundus gen. nov., sp. nov., a novel member of the phylum Verrucomicrobia, isolated from deep-marine sediment of South China Sea.</title>
        <authorList>
            <person name="Ahmad T."/>
            <person name="Ishaq S.E."/>
            <person name="Wang F."/>
        </authorList>
    </citation>
    <scope>NUCLEOTIDE SEQUENCE</scope>
    <source>
        <strain evidence="4">LMO-M01</strain>
    </source>
</reference>
<feature type="coiled-coil region" evidence="1">
    <location>
        <begin position="361"/>
        <end position="521"/>
    </location>
</feature>
<dbReference type="Proteomes" id="UP001218638">
    <property type="component" value="Chromosome"/>
</dbReference>
<evidence type="ECO:0000256" key="3">
    <source>
        <dbReference type="SAM" id="SignalP"/>
    </source>
</evidence>
<keyword evidence="3" id="KW-0732">Signal</keyword>
<feature type="signal peptide" evidence="3">
    <location>
        <begin position="1"/>
        <end position="38"/>
    </location>
</feature>
<proteinExistence type="predicted"/>
<evidence type="ECO:0008006" key="6">
    <source>
        <dbReference type="Google" id="ProtNLM"/>
    </source>
</evidence>
<organism evidence="4 5">
    <name type="scientific">Synoicihabitans lomoniglobus</name>
    <dbReference type="NCBI Taxonomy" id="2909285"/>
    <lineage>
        <taxon>Bacteria</taxon>
        <taxon>Pseudomonadati</taxon>
        <taxon>Verrucomicrobiota</taxon>
        <taxon>Opitutia</taxon>
        <taxon>Opitutales</taxon>
        <taxon>Opitutaceae</taxon>
        <taxon>Synoicihabitans</taxon>
    </lineage>
</organism>
<dbReference type="EMBL" id="CP119075">
    <property type="protein sequence ID" value="WED66641.1"/>
    <property type="molecule type" value="Genomic_DNA"/>
</dbReference>
<keyword evidence="5" id="KW-1185">Reference proteome</keyword>
<dbReference type="Gene3D" id="1.10.287.1490">
    <property type="match status" value="2"/>
</dbReference>
<dbReference type="SUPFAM" id="SSF57997">
    <property type="entry name" value="Tropomyosin"/>
    <property type="match status" value="1"/>
</dbReference>
<dbReference type="PANTHER" id="PTHR43941:SF1">
    <property type="entry name" value="STRUCTURAL MAINTENANCE OF CHROMOSOMES PROTEIN 2"/>
    <property type="match status" value="1"/>
</dbReference>
<feature type="compositionally biased region" description="Basic and acidic residues" evidence="2">
    <location>
        <begin position="591"/>
        <end position="615"/>
    </location>
</feature>
<name>A0AAF0CRC5_9BACT</name>
<gene>
    <name evidence="4" type="ORF">PXH66_07230</name>
</gene>
<protein>
    <recommendedName>
        <fullName evidence="6">Chromosome partition protein Smc</fullName>
    </recommendedName>
</protein>
<evidence type="ECO:0000256" key="2">
    <source>
        <dbReference type="SAM" id="MobiDB-lite"/>
    </source>
</evidence>
<accession>A0AAF0CRC5</accession>
<evidence type="ECO:0000313" key="4">
    <source>
        <dbReference type="EMBL" id="WED66641.1"/>
    </source>
</evidence>
<sequence length="627" mass="65010">MKSHPTRPITGPPSRLVTYLAAAIITIAAFANAPAARAETQTLTVLGANGTAGAIDTYSEASRDQVTWGPAYLFTGHPWGNVQGTNAWLNFDPDPAAGVGTNDDHAFTYYRIRFVAPASWVGDPSIAIQMIADNRGHATLNNTFLGTIDGSGSFAPSGAALVPGVNYLYVTLEDWGGINGINYRIDISVDSDDGFILAEVTDTDIDGLNSDEEAALGTDPDNPDTDGDGVLDGVDEHPLDASPELLAQIAELEQLLADCDDYVALLEQQLQACNANSVGLASDLDVARTQISVLTSERDDCLAMKADLEAQLAAALTANSVLQDALNAANATISTQAGDLASAYATITTLSAELASSGATIASLTADLDAANAEIDALNADLVIANDQIDTLTTELDDATAQIATLTANLSAANATIAGLTTDLAHANNTIAGLVADLEAANGQINILTADLVSANAQIDGLTSDLATANGQIDTLTSELDDANAQITTLTADLGSANAQIAALTLDLAAAQATIADLQAIIAAQTTLLGFIDTDISAYEQYLRDTFRDPTFQIAGDNSAEKVSALIASLFEINRGDTLAIYRELGGDVGYNDHHGKFDKGKSDKSSKGKSDKSSKGSKSKSGRGRH</sequence>
<dbReference type="AlphaFoldDB" id="A0AAF0CRC5"/>
<dbReference type="KEGG" id="slom:PXH66_07230"/>
<feature type="region of interest" description="Disordered" evidence="2">
    <location>
        <begin position="591"/>
        <end position="627"/>
    </location>
</feature>
<feature type="chain" id="PRO_5042296665" description="Chromosome partition protein Smc" evidence="3">
    <location>
        <begin position="39"/>
        <end position="627"/>
    </location>
</feature>
<dbReference type="RefSeq" id="WP_330927989.1">
    <property type="nucleotide sequence ID" value="NZ_CP119075.1"/>
</dbReference>
<dbReference type="PANTHER" id="PTHR43941">
    <property type="entry name" value="STRUCTURAL MAINTENANCE OF CHROMOSOMES PROTEIN 2"/>
    <property type="match status" value="1"/>
</dbReference>
<keyword evidence="1" id="KW-0175">Coiled coil</keyword>
<evidence type="ECO:0000313" key="5">
    <source>
        <dbReference type="Proteomes" id="UP001218638"/>
    </source>
</evidence>